<reference evidence="2" key="1">
    <citation type="submission" date="2015-04" db="UniProtKB">
        <authorList>
            <consortium name="EnsemblPlants"/>
        </authorList>
    </citation>
    <scope>IDENTIFICATION</scope>
</reference>
<evidence type="ECO:0000313" key="3">
    <source>
        <dbReference type="Proteomes" id="UP000026961"/>
    </source>
</evidence>
<dbReference type="EnsemblPlants" id="OGLUM03G09930.1">
    <property type="protein sequence ID" value="OGLUM03G09930.1"/>
    <property type="gene ID" value="OGLUM03G09930"/>
</dbReference>
<protein>
    <submittedName>
        <fullName evidence="2">Uncharacterized protein</fullName>
    </submittedName>
</protein>
<accession>A0A0D9Z4H2</accession>
<keyword evidence="3" id="KW-1185">Reference proteome</keyword>
<dbReference type="Proteomes" id="UP000026961">
    <property type="component" value="Chromosome 3"/>
</dbReference>
<proteinExistence type="predicted"/>
<dbReference type="Gramene" id="OGLUM03G09930.1">
    <property type="protein sequence ID" value="OGLUM03G09930.1"/>
    <property type="gene ID" value="OGLUM03G09930"/>
</dbReference>
<feature type="compositionally biased region" description="Low complexity" evidence="1">
    <location>
        <begin position="30"/>
        <end position="43"/>
    </location>
</feature>
<name>A0A0D9Z4H2_9ORYZ</name>
<feature type="region of interest" description="Disordered" evidence="1">
    <location>
        <begin position="16"/>
        <end position="43"/>
    </location>
</feature>
<evidence type="ECO:0000313" key="2">
    <source>
        <dbReference type="EnsemblPlants" id="OGLUM03G09930.1"/>
    </source>
</evidence>
<dbReference type="HOGENOM" id="CLU_2658540_0_0_1"/>
<sequence>MAGWIRHDCRCSGDGRLRAGGVEAQRRQAGGEASADPAAAPHPTRMVLATAARLRAVRPWIRLRRRAPHMVHSLSS</sequence>
<organism evidence="2">
    <name type="scientific">Oryza glumipatula</name>
    <dbReference type="NCBI Taxonomy" id="40148"/>
    <lineage>
        <taxon>Eukaryota</taxon>
        <taxon>Viridiplantae</taxon>
        <taxon>Streptophyta</taxon>
        <taxon>Embryophyta</taxon>
        <taxon>Tracheophyta</taxon>
        <taxon>Spermatophyta</taxon>
        <taxon>Magnoliopsida</taxon>
        <taxon>Liliopsida</taxon>
        <taxon>Poales</taxon>
        <taxon>Poaceae</taxon>
        <taxon>BOP clade</taxon>
        <taxon>Oryzoideae</taxon>
        <taxon>Oryzeae</taxon>
        <taxon>Oryzinae</taxon>
        <taxon>Oryza</taxon>
    </lineage>
</organism>
<reference evidence="2" key="2">
    <citation type="submission" date="2018-05" db="EMBL/GenBank/DDBJ databases">
        <title>OgluRS3 (Oryza glumaepatula Reference Sequence Version 3).</title>
        <authorList>
            <person name="Zhang J."/>
            <person name="Kudrna D."/>
            <person name="Lee S."/>
            <person name="Talag J."/>
            <person name="Welchert J."/>
            <person name="Wing R.A."/>
        </authorList>
    </citation>
    <scope>NUCLEOTIDE SEQUENCE [LARGE SCALE GENOMIC DNA]</scope>
</reference>
<dbReference type="AlphaFoldDB" id="A0A0D9Z4H2"/>
<evidence type="ECO:0000256" key="1">
    <source>
        <dbReference type="SAM" id="MobiDB-lite"/>
    </source>
</evidence>